<comment type="caution">
    <text evidence="2">The sequence shown here is derived from an EMBL/GenBank/DDBJ whole genome shotgun (WGS) entry which is preliminary data.</text>
</comment>
<keyword evidence="1" id="KW-0472">Membrane</keyword>
<proteinExistence type="predicted"/>
<keyword evidence="1" id="KW-0812">Transmembrane</keyword>
<evidence type="ECO:0000256" key="1">
    <source>
        <dbReference type="SAM" id="Phobius"/>
    </source>
</evidence>
<accession>A0A2G5NLX5</accession>
<sequence length="264" mass="29862">MKNLLFWIYIVAAVILIAVGYTFWETRVTDSDAREKAISEQSGKDYYAEQDNTTKKEVKKDTSKKPNTNLFKNKTFQSIYNNAVKDKKVMNITLVSTPYQTSDENTTVKDELAYASDDHIKVNEVEVSGSSSTVSIDKINKTKPDLVILDALTLNDFSEDVSSNDHIATVESIYSAAGNDDTPVVIIGTRPEYNDSNFAKYQKAEADYFGSQNNEFFYVNQSSKWPNNKAIEDYYNVDDGLLTDRGVARWVTSISDYLFNDKVE</sequence>
<evidence type="ECO:0008006" key="4">
    <source>
        <dbReference type="Google" id="ProtNLM"/>
    </source>
</evidence>
<protein>
    <recommendedName>
        <fullName evidence="4">SGNH/GDSL hydrolase family protein</fullName>
    </recommendedName>
</protein>
<evidence type="ECO:0000313" key="2">
    <source>
        <dbReference type="EMBL" id="RAI80064.1"/>
    </source>
</evidence>
<feature type="transmembrane region" description="Helical" evidence="1">
    <location>
        <begin position="6"/>
        <end position="24"/>
    </location>
</feature>
<evidence type="ECO:0000313" key="3">
    <source>
        <dbReference type="Proteomes" id="UP000229523"/>
    </source>
</evidence>
<dbReference type="Proteomes" id="UP000229523">
    <property type="component" value="Unassembled WGS sequence"/>
</dbReference>
<organism evidence="2 3">
    <name type="scientific">Macrococcoides goetzii</name>
    <dbReference type="NCBI Taxonomy" id="1891097"/>
    <lineage>
        <taxon>Bacteria</taxon>
        <taxon>Bacillati</taxon>
        <taxon>Bacillota</taxon>
        <taxon>Bacilli</taxon>
        <taxon>Bacillales</taxon>
        <taxon>Staphylococcaceae</taxon>
        <taxon>Macrococcoides</taxon>
    </lineage>
</organism>
<dbReference type="EMBL" id="MJBI02000004">
    <property type="protein sequence ID" value="RAI80064.1"/>
    <property type="molecule type" value="Genomic_DNA"/>
</dbReference>
<dbReference type="AlphaFoldDB" id="A0A2G5NLX5"/>
<reference evidence="2 3" key="1">
    <citation type="journal article" date="2018" name="Front. Microbiol.">
        <title>Description and Comparative Genomics of Macrococcus caseolyticus subsp. hominis subsp. nov., Macrococcus goetzii sp. nov., Macrococcus epidermidis sp. nov., and Macrococcus bohemicus sp. nov., Novel Macrococci From Human Clinical Material With Virulence Potential and Suspected Uptake of Foreign DNA by Natural Transformation.</title>
        <authorList>
            <person name="Maslanova I."/>
            <person name="Wertheimer Z."/>
            <person name="Sedlacek I."/>
            <person name="Svec P."/>
            <person name="Indrakova A."/>
            <person name="Kovarovic V."/>
            <person name="Schumann P."/>
            <person name="Sproer C."/>
            <person name="Kralova S."/>
            <person name="Sedo O."/>
            <person name="Kristofova L."/>
            <person name="Vrbovska V."/>
            <person name="Fuzik T."/>
            <person name="Petras P."/>
            <person name="Zdrahal Z."/>
            <person name="Ruzickova V."/>
            <person name="Doskar J."/>
            <person name="Pantucek R."/>
        </authorList>
    </citation>
    <scope>NUCLEOTIDE SEQUENCE [LARGE SCALE GENOMIC DNA]</scope>
    <source>
        <strain evidence="2 3">CCM 4927</strain>
    </source>
</reference>
<keyword evidence="3" id="KW-1185">Reference proteome</keyword>
<dbReference type="Gene3D" id="3.40.50.1110">
    <property type="entry name" value="SGNH hydrolase"/>
    <property type="match status" value="1"/>
</dbReference>
<name>A0A2G5NLX5_9STAP</name>
<dbReference type="RefSeq" id="WP_099581034.1">
    <property type="nucleotide sequence ID" value="NZ_MJBI02000004.1"/>
</dbReference>
<keyword evidence="1" id="KW-1133">Transmembrane helix</keyword>
<dbReference type="InterPro" id="IPR036514">
    <property type="entry name" value="SGNH_hydro_sf"/>
</dbReference>
<gene>
    <name evidence="2" type="ORF">BFS35_009785</name>
</gene>